<dbReference type="InterPro" id="IPR036890">
    <property type="entry name" value="HATPase_C_sf"/>
</dbReference>
<evidence type="ECO:0000313" key="4">
    <source>
        <dbReference type="Proteomes" id="UP000709959"/>
    </source>
</evidence>
<dbReference type="Pfam" id="PF13581">
    <property type="entry name" value="HATPase_c_2"/>
    <property type="match status" value="1"/>
</dbReference>
<dbReference type="Proteomes" id="UP000709959">
    <property type="component" value="Unassembled WGS sequence"/>
</dbReference>
<accession>A0A936F2L8</accession>
<reference evidence="3 4" key="1">
    <citation type="submission" date="2020-10" db="EMBL/GenBank/DDBJ databases">
        <title>Connecting structure to function with the recovery of over 1000 high-quality activated sludge metagenome-assembled genomes encoding full-length rRNA genes using long-read sequencing.</title>
        <authorList>
            <person name="Singleton C.M."/>
            <person name="Petriglieri F."/>
            <person name="Kristensen J.M."/>
            <person name="Kirkegaard R.H."/>
            <person name="Michaelsen T.Y."/>
            <person name="Andersen M.H."/>
            <person name="Karst S.M."/>
            <person name="Dueholm M.S."/>
            <person name="Nielsen P.H."/>
            <person name="Albertsen M."/>
        </authorList>
    </citation>
    <scope>NUCLEOTIDE SEQUENCE [LARGE SCALE GENOMIC DNA]</scope>
    <source>
        <strain evidence="3">OdNE_18-Q3-R46-58_MAXAC.008</strain>
    </source>
</reference>
<evidence type="ECO:0000256" key="1">
    <source>
        <dbReference type="ARBA" id="ARBA00022527"/>
    </source>
</evidence>
<proteinExistence type="predicted"/>
<dbReference type="AlphaFoldDB" id="A0A936F2L8"/>
<dbReference type="CDD" id="cd16936">
    <property type="entry name" value="HATPase_RsbW-like"/>
    <property type="match status" value="1"/>
</dbReference>
<feature type="domain" description="Histidine kinase/HSP90-like ATPase" evidence="2">
    <location>
        <begin position="24"/>
        <end position="137"/>
    </location>
</feature>
<keyword evidence="1" id="KW-0418">Kinase</keyword>
<protein>
    <submittedName>
        <fullName evidence="3">ATP-binding protein</fullName>
    </submittedName>
</protein>
<dbReference type="SUPFAM" id="SSF55874">
    <property type="entry name" value="ATPase domain of HSP90 chaperone/DNA topoisomerase II/histidine kinase"/>
    <property type="match status" value="1"/>
</dbReference>
<comment type="caution">
    <text evidence="3">The sequence shown here is derived from an EMBL/GenBank/DDBJ whole genome shotgun (WGS) entry which is preliminary data.</text>
</comment>
<dbReference type="GO" id="GO:0004674">
    <property type="term" value="F:protein serine/threonine kinase activity"/>
    <property type="evidence" value="ECO:0007669"/>
    <property type="project" value="UniProtKB-KW"/>
</dbReference>
<gene>
    <name evidence="3" type="ORF">IPN91_08915</name>
</gene>
<dbReference type="InterPro" id="IPR003594">
    <property type="entry name" value="HATPase_dom"/>
</dbReference>
<keyword evidence="1" id="KW-0723">Serine/threonine-protein kinase</keyword>
<evidence type="ECO:0000313" key="3">
    <source>
        <dbReference type="EMBL" id="MBK8572753.1"/>
    </source>
</evidence>
<dbReference type="PANTHER" id="PTHR35526:SF3">
    <property type="entry name" value="ANTI-SIGMA-F FACTOR RSBW"/>
    <property type="match status" value="1"/>
</dbReference>
<sequence>MAHPALLPVVLTCNTDLRFIDLIQVVGAEFLKHLSFTQEDGERLWLAIQEGIANAMRHGNKLQKDKPVKVTFTPRVDRFEIRIEDRGPGVDLEALPDPNLPENLLKPGGRGVFFMRQVMDEVHMERRPEGSTLVLVKARKVREPHP</sequence>
<keyword evidence="3" id="KW-0067">ATP-binding</keyword>
<evidence type="ECO:0000259" key="2">
    <source>
        <dbReference type="Pfam" id="PF13581"/>
    </source>
</evidence>
<dbReference type="PANTHER" id="PTHR35526">
    <property type="entry name" value="ANTI-SIGMA-F FACTOR RSBW-RELATED"/>
    <property type="match status" value="1"/>
</dbReference>
<dbReference type="GO" id="GO:0005524">
    <property type="term" value="F:ATP binding"/>
    <property type="evidence" value="ECO:0007669"/>
    <property type="project" value="UniProtKB-KW"/>
</dbReference>
<dbReference type="Gene3D" id="3.30.565.10">
    <property type="entry name" value="Histidine kinase-like ATPase, C-terminal domain"/>
    <property type="match status" value="1"/>
</dbReference>
<dbReference type="EMBL" id="JADKCH010000007">
    <property type="protein sequence ID" value="MBK8572753.1"/>
    <property type="molecule type" value="Genomic_DNA"/>
</dbReference>
<name>A0A936F2L8_9BACT</name>
<keyword evidence="3" id="KW-0547">Nucleotide-binding</keyword>
<keyword evidence="1" id="KW-0808">Transferase</keyword>
<dbReference type="InterPro" id="IPR050267">
    <property type="entry name" value="Anti-sigma-factor_SerPK"/>
</dbReference>
<organism evidence="3 4">
    <name type="scientific">Candidatus Geothrix odensensis</name>
    <dbReference type="NCBI Taxonomy" id="2954440"/>
    <lineage>
        <taxon>Bacteria</taxon>
        <taxon>Pseudomonadati</taxon>
        <taxon>Acidobacteriota</taxon>
        <taxon>Holophagae</taxon>
        <taxon>Holophagales</taxon>
        <taxon>Holophagaceae</taxon>
        <taxon>Geothrix</taxon>
    </lineage>
</organism>